<dbReference type="PROSITE" id="PS50089">
    <property type="entry name" value="ZF_RING_2"/>
    <property type="match status" value="1"/>
</dbReference>
<accession>A0A6P9ACV5</accession>
<keyword evidence="3" id="KW-0862">Zinc</keyword>
<dbReference type="Gene3D" id="3.30.40.10">
    <property type="entry name" value="Zinc/RING finger domain, C3HC4 (zinc finger)"/>
    <property type="match status" value="1"/>
</dbReference>
<protein>
    <submittedName>
        <fullName evidence="7 8">E3 ubiquitin-protein ligase TRIM32-like</fullName>
    </submittedName>
</protein>
<organism evidence="7">
    <name type="scientific">Thrips palmi</name>
    <name type="common">Melon thrips</name>
    <dbReference type="NCBI Taxonomy" id="161013"/>
    <lineage>
        <taxon>Eukaryota</taxon>
        <taxon>Metazoa</taxon>
        <taxon>Ecdysozoa</taxon>
        <taxon>Arthropoda</taxon>
        <taxon>Hexapoda</taxon>
        <taxon>Insecta</taxon>
        <taxon>Pterygota</taxon>
        <taxon>Neoptera</taxon>
        <taxon>Paraneoptera</taxon>
        <taxon>Thysanoptera</taxon>
        <taxon>Terebrantia</taxon>
        <taxon>Thripoidea</taxon>
        <taxon>Thripidae</taxon>
        <taxon>Thrips</taxon>
    </lineage>
</organism>
<dbReference type="PANTHER" id="PTHR22791:SF6">
    <property type="entry name" value="RING-TYPE DOMAIN-CONTAINING PROTEIN"/>
    <property type="match status" value="1"/>
</dbReference>
<dbReference type="AlphaFoldDB" id="A0A6P9ACV5"/>
<feature type="domain" description="RING-type" evidence="5">
    <location>
        <begin position="8"/>
        <end position="47"/>
    </location>
</feature>
<dbReference type="SMART" id="SM00184">
    <property type="entry name" value="RING"/>
    <property type="match status" value="1"/>
</dbReference>
<dbReference type="GO" id="GO:0016567">
    <property type="term" value="P:protein ubiquitination"/>
    <property type="evidence" value="ECO:0007669"/>
    <property type="project" value="TreeGrafter"/>
</dbReference>
<sequence length="416" mass="45625">MEDVLLECQVCFERYDADSRRPKIIPCGHTFCLSCLCASDNKCPNCRIAFRGSPMNLPDNFILLSATDNAPPPKKKAFWCLDCKKGADAECEDSHTICSMKKIISEQIGDLCEEVQGQLEKEETILNQLVVKLAPIKPVMKNLSSTTDREVTAHSFAKDEIVKIIQSIPEIENSPKDDSLESMKSFLSSSKLRLPTLEKKGSLLDLLADCEVIVKPSSSADSWSIKLNMSSEDLSDEHKALYYTLFKIIGRQDFDLPETVGVPSAAGGDVAASVPTSISPSPNGTCLVQVCQKSRMLGQIAISVLESIPSQKKDLLIKGLNGVKLYPKVVGALTGSLRTDIFFQSNNVKLAKGSVGIARSPLQPLSIYVKKPTNTVPKTGMFVWGKVVENLELLESILNNWATEKEIVVLSCPRWA</sequence>
<evidence type="ECO:0000313" key="8">
    <source>
        <dbReference type="RefSeq" id="XP_034255311.1"/>
    </source>
</evidence>
<evidence type="ECO:0000256" key="4">
    <source>
        <dbReference type="PROSITE-ProRule" id="PRU00175"/>
    </source>
</evidence>
<dbReference type="GeneID" id="117653622"/>
<dbReference type="PROSITE" id="PS00518">
    <property type="entry name" value="ZF_RING_1"/>
    <property type="match status" value="1"/>
</dbReference>
<dbReference type="InterPro" id="IPR001841">
    <property type="entry name" value="Znf_RING"/>
</dbReference>
<name>A0A6P9ACV5_THRPL</name>
<reference evidence="7 8" key="1">
    <citation type="submission" date="2025-04" db="UniProtKB">
        <authorList>
            <consortium name="RefSeq"/>
        </authorList>
    </citation>
    <scope>IDENTIFICATION</scope>
    <source>
        <tissue evidence="7 8">Total insect</tissue>
    </source>
</reference>
<dbReference type="GO" id="GO:0061630">
    <property type="term" value="F:ubiquitin protein ligase activity"/>
    <property type="evidence" value="ECO:0007669"/>
    <property type="project" value="TreeGrafter"/>
</dbReference>
<keyword evidence="1" id="KW-0479">Metal-binding</keyword>
<evidence type="ECO:0000259" key="5">
    <source>
        <dbReference type="PROSITE" id="PS50089"/>
    </source>
</evidence>
<proteinExistence type="predicted"/>
<evidence type="ECO:0000256" key="3">
    <source>
        <dbReference type="ARBA" id="ARBA00022833"/>
    </source>
</evidence>
<gene>
    <name evidence="7 8" type="primary">LOC117653622</name>
</gene>
<dbReference type="Proteomes" id="UP000515158">
    <property type="component" value="Unplaced"/>
</dbReference>
<dbReference type="Pfam" id="PF14634">
    <property type="entry name" value="zf-RING_5"/>
    <property type="match status" value="1"/>
</dbReference>
<evidence type="ECO:0000256" key="1">
    <source>
        <dbReference type="ARBA" id="ARBA00022723"/>
    </source>
</evidence>
<dbReference type="InterPro" id="IPR013083">
    <property type="entry name" value="Znf_RING/FYVE/PHD"/>
</dbReference>
<evidence type="ECO:0000313" key="7">
    <source>
        <dbReference type="RefSeq" id="XP_034255310.1"/>
    </source>
</evidence>
<dbReference type="PANTHER" id="PTHR22791">
    <property type="entry name" value="RING-TYPE DOMAIN-CONTAINING PROTEIN"/>
    <property type="match status" value="1"/>
</dbReference>
<dbReference type="InterPro" id="IPR051435">
    <property type="entry name" value="RING_finger_E3_ubiq-ligases"/>
</dbReference>
<evidence type="ECO:0000256" key="2">
    <source>
        <dbReference type="ARBA" id="ARBA00022771"/>
    </source>
</evidence>
<dbReference type="RefSeq" id="XP_034255310.1">
    <property type="nucleotide sequence ID" value="XM_034399419.1"/>
</dbReference>
<dbReference type="KEGG" id="tpal:117653622"/>
<dbReference type="RefSeq" id="XP_034255311.1">
    <property type="nucleotide sequence ID" value="XM_034399420.1"/>
</dbReference>
<keyword evidence="2 4" id="KW-0863">Zinc-finger</keyword>
<dbReference type="SUPFAM" id="SSF57850">
    <property type="entry name" value="RING/U-box"/>
    <property type="match status" value="1"/>
</dbReference>
<dbReference type="GO" id="GO:0008270">
    <property type="term" value="F:zinc ion binding"/>
    <property type="evidence" value="ECO:0007669"/>
    <property type="project" value="UniProtKB-KW"/>
</dbReference>
<dbReference type="OrthoDB" id="6329076at2759"/>
<dbReference type="InterPro" id="IPR017907">
    <property type="entry name" value="Znf_RING_CS"/>
</dbReference>
<keyword evidence="6" id="KW-1185">Reference proteome</keyword>
<evidence type="ECO:0000313" key="6">
    <source>
        <dbReference type="Proteomes" id="UP000515158"/>
    </source>
</evidence>